<evidence type="ECO:0000313" key="7">
    <source>
        <dbReference type="EMBL" id="KFM65473.1"/>
    </source>
</evidence>
<dbReference type="GO" id="GO:0012505">
    <property type="term" value="C:endomembrane system"/>
    <property type="evidence" value="ECO:0007669"/>
    <property type="project" value="UniProtKB-SubCell"/>
</dbReference>
<proteinExistence type="predicted"/>
<organism evidence="7 8">
    <name type="scientific">Stegodyphus mimosarum</name>
    <name type="common">African social velvet spider</name>
    <dbReference type="NCBI Taxonomy" id="407821"/>
    <lineage>
        <taxon>Eukaryota</taxon>
        <taxon>Metazoa</taxon>
        <taxon>Ecdysozoa</taxon>
        <taxon>Arthropoda</taxon>
        <taxon>Chelicerata</taxon>
        <taxon>Arachnida</taxon>
        <taxon>Araneae</taxon>
        <taxon>Araneomorphae</taxon>
        <taxon>Entelegynae</taxon>
        <taxon>Eresoidea</taxon>
        <taxon>Eresidae</taxon>
        <taxon>Stegodyphus</taxon>
    </lineage>
</organism>
<dbReference type="GO" id="GO:0034975">
    <property type="term" value="P:protein folding in endoplasmic reticulum"/>
    <property type="evidence" value="ECO:0007669"/>
    <property type="project" value="TreeGrafter"/>
</dbReference>
<evidence type="ECO:0000256" key="5">
    <source>
        <dbReference type="SAM" id="Phobius"/>
    </source>
</evidence>
<evidence type="ECO:0000256" key="2">
    <source>
        <dbReference type="ARBA" id="ARBA00022692"/>
    </source>
</evidence>
<sequence length="666" mass="77316">MDLKSEITSALQLLLLLYLLYWSLTWNLPTNYDVFQHGKENPLKKLSKEKDSRKKDIPPAWKKHADILESFIKTAASKAERVSKKEYGIIPSFNEWKEGELTKQEQSVTTENRRNPKRLSRRKLNYASAKCGAKVLVSNPEARHKMAVLNEKADEYMLNPCRVTTWFVVELCDTIEITQVELANYELYSSSPKEFCAFWSDIYPTTMWHHLGSFEAKDQRTMQTFNVNFRNMGKFIKVVIHSHHGKEHYCPLSTFRILGYSMVYEYDETETEKSTHENTSKTFSSSLLKVQNDSMMPNMHSKIHGISDQSFDITNKVKLQDKHPQQSCTVLKYHCSHFRVKNKTLNLSPCLFLRYITGKSQNVSENMCPIKSHKLSKACIVSNSSMQTEAAIKHKNNSERMEFPRGSKCNLNTSHINIRAMFQSYVTTSENGSQSYRVKNSKQKLKKSEINKKKSILVEITSRSKEKTVNNATMSDTNTEGKSVIQKQCIPCICENSRTKELQNQKNFIHTDFPEILEQQYLHKENDADSAALIQKESVLIRLTSRIKESEFNLNLINRYLQHLSQSYRLQMEDMQTKFNATVKAITVAAEKAEIIDEKQQNDISFMKQKLNSLNSKVEYLITEQRESLKKVLELHAFFLILEFIIMSTIFTIFINNFQQKKAILY</sequence>
<dbReference type="InterPro" id="IPR045120">
    <property type="entry name" value="Suco/Slp1-like"/>
</dbReference>
<evidence type="ECO:0000256" key="4">
    <source>
        <dbReference type="ARBA" id="ARBA00023136"/>
    </source>
</evidence>
<dbReference type="GO" id="GO:0016020">
    <property type="term" value="C:membrane"/>
    <property type="evidence" value="ECO:0007669"/>
    <property type="project" value="InterPro"/>
</dbReference>
<evidence type="ECO:0000256" key="3">
    <source>
        <dbReference type="ARBA" id="ARBA00022989"/>
    </source>
</evidence>
<evidence type="ECO:0000259" key="6">
    <source>
        <dbReference type="PROSITE" id="PS51469"/>
    </source>
</evidence>
<accession>A0A087TK34</accession>
<evidence type="ECO:0000313" key="8">
    <source>
        <dbReference type="Proteomes" id="UP000054359"/>
    </source>
</evidence>
<dbReference type="AlphaFoldDB" id="A0A087TK34"/>
<dbReference type="STRING" id="407821.A0A087TK34"/>
<feature type="transmembrane region" description="Helical" evidence="5">
    <location>
        <begin position="635"/>
        <end position="655"/>
    </location>
</feature>
<feature type="non-terminal residue" evidence="7">
    <location>
        <position position="666"/>
    </location>
</feature>
<reference evidence="7 8" key="1">
    <citation type="submission" date="2013-11" db="EMBL/GenBank/DDBJ databases">
        <title>Genome sequencing of Stegodyphus mimosarum.</title>
        <authorList>
            <person name="Bechsgaard J."/>
        </authorList>
    </citation>
    <scope>NUCLEOTIDE SEQUENCE [LARGE SCALE GENOMIC DNA]</scope>
</reference>
<dbReference type="PROSITE" id="PS51469">
    <property type="entry name" value="SUN"/>
    <property type="match status" value="1"/>
</dbReference>
<dbReference type="OMA" id="IMQANAG"/>
<dbReference type="PANTHER" id="PTHR12953:SF0">
    <property type="entry name" value="SUN DOMAIN-CONTAINING OSSIFICATION FACTOR"/>
    <property type="match status" value="1"/>
</dbReference>
<name>A0A087TK34_STEMI</name>
<protein>
    <submittedName>
        <fullName evidence="7">Protein osteopotentia-like protein</fullName>
    </submittedName>
</protein>
<feature type="domain" description="SUN" evidence="6">
    <location>
        <begin position="99"/>
        <end position="262"/>
    </location>
</feature>
<dbReference type="GO" id="GO:0005737">
    <property type="term" value="C:cytoplasm"/>
    <property type="evidence" value="ECO:0007669"/>
    <property type="project" value="TreeGrafter"/>
</dbReference>
<dbReference type="Pfam" id="PF07738">
    <property type="entry name" value="Sad1_UNC"/>
    <property type="match status" value="1"/>
</dbReference>
<evidence type="ECO:0000256" key="1">
    <source>
        <dbReference type="ARBA" id="ARBA00004308"/>
    </source>
</evidence>
<keyword evidence="2 5" id="KW-0812">Transmembrane</keyword>
<dbReference type="EMBL" id="KK115585">
    <property type="protein sequence ID" value="KFM65473.1"/>
    <property type="molecule type" value="Genomic_DNA"/>
</dbReference>
<comment type="subcellular location">
    <subcellularLocation>
        <location evidence="1">Endomembrane system</location>
    </subcellularLocation>
</comment>
<gene>
    <name evidence="7" type="ORF">X975_03254</name>
</gene>
<dbReference type="Proteomes" id="UP000054359">
    <property type="component" value="Unassembled WGS sequence"/>
</dbReference>
<dbReference type="InterPro" id="IPR012919">
    <property type="entry name" value="SUN_dom"/>
</dbReference>
<dbReference type="PANTHER" id="PTHR12953">
    <property type="entry name" value="MEMBRANE PROTEIN CH1 RELATED"/>
    <property type="match status" value="1"/>
</dbReference>
<keyword evidence="3 5" id="KW-1133">Transmembrane helix</keyword>
<keyword evidence="8" id="KW-1185">Reference proteome</keyword>
<keyword evidence="4 5" id="KW-0472">Membrane</keyword>
<dbReference type="OrthoDB" id="266334at2759"/>